<dbReference type="FunFam" id="1.20.5.2950:FF:000001">
    <property type="entry name" value="V-type proton ATPase subunit G"/>
    <property type="match status" value="1"/>
</dbReference>
<feature type="compositionally biased region" description="Basic and acidic residues" evidence="6">
    <location>
        <begin position="55"/>
        <end position="76"/>
    </location>
</feature>
<organism evidence="7 8">
    <name type="scientific">Knufia peltigerae</name>
    <dbReference type="NCBI Taxonomy" id="1002370"/>
    <lineage>
        <taxon>Eukaryota</taxon>
        <taxon>Fungi</taxon>
        <taxon>Dikarya</taxon>
        <taxon>Ascomycota</taxon>
        <taxon>Pezizomycotina</taxon>
        <taxon>Eurotiomycetes</taxon>
        <taxon>Chaetothyriomycetidae</taxon>
        <taxon>Chaetothyriales</taxon>
        <taxon>Trichomeriaceae</taxon>
        <taxon>Knufia</taxon>
    </lineage>
</organism>
<evidence type="ECO:0000256" key="5">
    <source>
        <dbReference type="RuleBase" id="RU364019"/>
    </source>
</evidence>
<proteinExistence type="inferred from homology"/>
<dbReference type="Pfam" id="PF03179">
    <property type="entry name" value="V-ATPase_G"/>
    <property type="match status" value="1"/>
</dbReference>
<feature type="compositionally biased region" description="Basic and acidic residues" evidence="6">
    <location>
        <begin position="1"/>
        <end position="48"/>
    </location>
</feature>
<comment type="similarity">
    <text evidence="1 5">Belongs to the V-ATPase G subunit family.</text>
</comment>
<feature type="region of interest" description="Disordered" evidence="6">
    <location>
        <begin position="1"/>
        <end position="106"/>
    </location>
</feature>
<comment type="caution">
    <text evidence="7">The sequence shown here is derived from an EMBL/GenBank/DDBJ whole genome shotgun (WGS) entry which is preliminary data.</text>
</comment>
<evidence type="ECO:0000256" key="4">
    <source>
        <dbReference type="ARBA" id="ARBA00023065"/>
    </source>
</evidence>
<sequence>MAEKEAQKIVQKAREYRTKRVKDAKSEAQKEIEEYRKKKEEEFKKFESEQSSGNKKAEDDANKDAEAKVKDIEQAGKKSGNKVVEDLIKAVTNPQPEVPEKISRED</sequence>
<dbReference type="GO" id="GO:0046961">
    <property type="term" value="F:proton-transporting ATPase activity, rotational mechanism"/>
    <property type="evidence" value="ECO:0007669"/>
    <property type="project" value="InterPro"/>
</dbReference>
<dbReference type="GO" id="GO:0016887">
    <property type="term" value="F:ATP hydrolysis activity"/>
    <property type="evidence" value="ECO:0007669"/>
    <property type="project" value="TreeGrafter"/>
</dbReference>
<dbReference type="EMBL" id="JAPDRN010000004">
    <property type="protein sequence ID" value="KAJ9645579.1"/>
    <property type="molecule type" value="Genomic_DNA"/>
</dbReference>
<dbReference type="InterPro" id="IPR005124">
    <property type="entry name" value="V-ATPase_G"/>
</dbReference>
<evidence type="ECO:0000313" key="8">
    <source>
        <dbReference type="Proteomes" id="UP001172681"/>
    </source>
</evidence>
<keyword evidence="2 5" id="KW-0813">Transport</keyword>
<evidence type="ECO:0000256" key="3">
    <source>
        <dbReference type="ARBA" id="ARBA00022781"/>
    </source>
</evidence>
<name>A0AA38YDR3_9EURO</name>
<evidence type="ECO:0000256" key="6">
    <source>
        <dbReference type="SAM" id="MobiDB-lite"/>
    </source>
</evidence>
<dbReference type="GO" id="GO:0000221">
    <property type="term" value="C:vacuolar proton-transporting V-type ATPase, V1 domain"/>
    <property type="evidence" value="ECO:0007669"/>
    <property type="project" value="TreeGrafter"/>
</dbReference>
<dbReference type="NCBIfam" id="TIGR01147">
    <property type="entry name" value="V_ATP_synt_G"/>
    <property type="match status" value="1"/>
</dbReference>
<keyword evidence="8" id="KW-1185">Reference proteome</keyword>
<reference evidence="7" key="1">
    <citation type="submission" date="2022-10" db="EMBL/GenBank/DDBJ databases">
        <title>Culturing micro-colonial fungi from biological soil crusts in the Mojave desert and describing Neophaeococcomyces mojavensis, and introducing the new genera and species Taxawa tesnikishii.</title>
        <authorList>
            <person name="Kurbessoian T."/>
            <person name="Stajich J.E."/>
        </authorList>
    </citation>
    <scope>NUCLEOTIDE SEQUENCE</scope>
    <source>
        <strain evidence="7">TK_35</strain>
    </source>
</reference>
<comment type="subunit">
    <text evidence="5">V-ATPase is a heteromultimeric enzyme made up of two complexes: the ATP-hydrolytic V1 complex and the proton translocation V0 complex.</text>
</comment>
<dbReference type="PANTHER" id="PTHR12713:SF11">
    <property type="entry name" value="V-TYPE PROTON ATPASE SUBUNIT G"/>
    <property type="match status" value="1"/>
</dbReference>
<accession>A0AA38YDR3</accession>
<evidence type="ECO:0000256" key="1">
    <source>
        <dbReference type="ARBA" id="ARBA00010066"/>
    </source>
</evidence>
<dbReference type="Gene3D" id="1.20.5.2950">
    <property type="match status" value="1"/>
</dbReference>
<protein>
    <recommendedName>
        <fullName evidence="5">V-type proton ATPase subunit G</fullName>
    </recommendedName>
</protein>
<dbReference type="PANTHER" id="PTHR12713">
    <property type="entry name" value="VACUOLAR ATP SYNTHASE SUBUNIT G"/>
    <property type="match status" value="1"/>
</dbReference>
<dbReference type="AlphaFoldDB" id="A0AA38YDR3"/>
<keyword evidence="4 5" id="KW-0406">Ion transport</keyword>
<evidence type="ECO:0000256" key="2">
    <source>
        <dbReference type="ARBA" id="ARBA00022448"/>
    </source>
</evidence>
<evidence type="ECO:0000313" key="7">
    <source>
        <dbReference type="EMBL" id="KAJ9645579.1"/>
    </source>
</evidence>
<keyword evidence="3 5" id="KW-0375">Hydrogen ion transport</keyword>
<comment type="function">
    <text evidence="5">Subunit of the V1 complex of vacuolar(H+)-ATPase (V-ATPase), a multisubunit enzyme composed of a peripheral complex (V1) that hydrolyzes ATP and a membrane integral complex (V0) that translocates protons. V-ATPase is responsible for acidifying and maintaining the pH of intracellular compartments and in some cell types, is targeted to the plasma membrane, where it is responsible for acidifying the extracellular environment.</text>
</comment>
<dbReference type="Proteomes" id="UP001172681">
    <property type="component" value="Unassembled WGS sequence"/>
</dbReference>
<gene>
    <name evidence="7" type="ORF">H2204_001160</name>
</gene>